<gene>
    <name evidence="2" type="ORF">DERYTH_LOCUS15025</name>
</gene>
<comment type="caution">
    <text evidence="2">The sequence shown here is derived from an EMBL/GenBank/DDBJ whole genome shotgun (WGS) entry which is preliminary data.</text>
</comment>
<organism evidence="2 3">
    <name type="scientific">Dentiscutata erythropus</name>
    <dbReference type="NCBI Taxonomy" id="1348616"/>
    <lineage>
        <taxon>Eukaryota</taxon>
        <taxon>Fungi</taxon>
        <taxon>Fungi incertae sedis</taxon>
        <taxon>Mucoromycota</taxon>
        <taxon>Glomeromycotina</taxon>
        <taxon>Glomeromycetes</taxon>
        <taxon>Diversisporales</taxon>
        <taxon>Gigasporaceae</taxon>
        <taxon>Dentiscutata</taxon>
    </lineage>
</organism>
<feature type="compositionally biased region" description="Basic residues" evidence="1">
    <location>
        <begin position="89"/>
        <end position="98"/>
    </location>
</feature>
<feature type="region of interest" description="Disordered" evidence="1">
    <location>
        <begin position="78"/>
        <end position="98"/>
    </location>
</feature>
<dbReference type="Proteomes" id="UP000789405">
    <property type="component" value="Unassembled WGS sequence"/>
</dbReference>
<dbReference type="EMBL" id="CAJVPY010011804">
    <property type="protein sequence ID" value="CAG8729856.1"/>
    <property type="molecule type" value="Genomic_DNA"/>
</dbReference>
<feature type="compositionally biased region" description="Low complexity" evidence="1">
    <location>
        <begin position="35"/>
        <end position="49"/>
    </location>
</feature>
<evidence type="ECO:0000313" key="3">
    <source>
        <dbReference type="Proteomes" id="UP000789405"/>
    </source>
</evidence>
<feature type="non-terminal residue" evidence="2">
    <location>
        <position position="1"/>
    </location>
</feature>
<feature type="compositionally biased region" description="Polar residues" evidence="1">
    <location>
        <begin position="9"/>
        <end position="26"/>
    </location>
</feature>
<name>A0A9N9NGT2_9GLOM</name>
<proteinExistence type="predicted"/>
<keyword evidence="3" id="KW-1185">Reference proteome</keyword>
<dbReference type="AlphaFoldDB" id="A0A9N9NGT2"/>
<sequence>IKEDLKNEPISNRGSTTNCPTNQNESSIKERKENSYTSNKTNENKTSSNLVSPRCLSEKKQKQRDMLLQILGRLDKLEDQSSLSQTISARKKKLGRKH</sequence>
<evidence type="ECO:0000313" key="2">
    <source>
        <dbReference type="EMBL" id="CAG8729856.1"/>
    </source>
</evidence>
<evidence type="ECO:0000256" key="1">
    <source>
        <dbReference type="SAM" id="MobiDB-lite"/>
    </source>
</evidence>
<feature type="region of interest" description="Disordered" evidence="1">
    <location>
        <begin position="1"/>
        <end position="61"/>
    </location>
</feature>
<reference evidence="2" key="1">
    <citation type="submission" date="2021-06" db="EMBL/GenBank/DDBJ databases">
        <authorList>
            <person name="Kallberg Y."/>
            <person name="Tangrot J."/>
            <person name="Rosling A."/>
        </authorList>
    </citation>
    <scope>NUCLEOTIDE SEQUENCE</scope>
    <source>
        <strain evidence="2">MA453B</strain>
    </source>
</reference>
<accession>A0A9N9NGT2</accession>
<protein>
    <submittedName>
        <fullName evidence="2">20704_t:CDS:1</fullName>
    </submittedName>
</protein>